<evidence type="ECO:0000313" key="1">
    <source>
        <dbReference type="EMBL" id="NMP22222.1"/>
    </source>
</evidence>
<reference evidence="1 2" key="1">
    <citation type="submission" date="2020-04" db="EMBL/GenBank/DDBJ databases">
        <authorList>
            <person name="Zhang R."/>
            <person name="Schippers A."/>
        </authorList>
    </citation>
    <scope>NUCLEOTIDE SEQUENCE [LARGE SCALE GENOMIC DNA]</scope>
    <source>
        <strain evidence="1 2">DSM 109850</strain>
    </source>
</reference>
<dbReference type="RefSeq" id="WP_169098325.1">
    <property type="nucleotide sequence ID" value="NZ_JABBVZ010000018.1"/>
</dbReference>
<comment type="caution">
    <text evidence="1">The sequence shown here is derived from an EMBL/GenBank/DDBJ whole genome shotgun (WGS) entry which is preliminary data.</text>
</comment>
<keyword evidence="2" id="KW-1185">Reference proteome</keyword>
<dbReference type="EMBL" id="JABBVZ010000018">
    <property type="protein sequence ID" value="NMP22222.1"/>
    <property type="molecule type" value="Genomic_DNA"/>
</dbReference>
<accession>A0A7Y0L3C9</accession>
<proteinExistence type="predicted"/>
<gene>
    <name evidence="1" type="ORF">HIJ39_07635</name>
</gene>
<evidence type="ECO:0000313" key="2">
    <source>
        <dbReference type="Proteomes" id="UP000533476"/>
    </source>
</evidence>
<name>A0A7Y0L3C9_9FIRM</name>
<sequence length="116" mass="13014">MITNEELERWQALCDAATPGPWSWDGLDLVGGQEPNKSVIPRVAPDAYGEWYANWAKDDVRFVATARDAMPALIAEVRRLRGQQAQIQAVLRDRDDANPFATIQAILDDNEEVPHD</sequence>
<organism evidence="1 2">
    <name type="scientific">Sulfobacillus harzensis</name>
    <dbReference type="NCBI Taxonomy" id="2729629"/>
    <lineage>
        <taxon>Bacteria</taxon>
        <taxon>Bacillati</taxon>
        <taxon>Bacillota</taxon>
        <taxon>Clostridia</taxon>
        <taxon>Eubacteriales</taxon>
        <taxon>Clostridiales Family XVII. Incertae Sedis</taxon>
        <taxon>Sulfobacillus</taxon>
    </lineage>
</organism>
<dbReference type="AlphaFoldDB" id="A0A7Y0L3C9"/>
<protein>
    <submittedName>
        <fullName evidence="1">Uncharacterized protein</fullName>
    </submittedName>
</protein>
<dbReference type="Proteomes" id="UP000533476">
    <property type="component" value="Unassembled WGS sequence"/>
</dbReference>